<keyword evidence="3" id="KW-1185">Reference proteome</keyword>
<dbReference type="EMBL" id="CP060131">
    <property type="protein sequence ID" value="QNG52765.1"/>
    <property type="molecule type" value="Genomic_DNA"/>
</dbReference>
<evidence type="ECO:0000256" key="1">
    <source>
        <dbReference type="SAM" id="MobiDB-lite"/>
    </source>
</evidence>
<dbReference type="AlphaFoldDB" id="A0A7G7MJ04"/>
<evidence type="ECO:0000313" key="3">
    <source>
        <dbReference type="Proteomes" id="UP000515728"/>
    </source>
</evidence>
<dbReference type="Proteomes" id="UP000515728">
    <property type="component" value="Chromosome"/>
</dbReference>
<sequence>MSTAGERAADEAGRIVAAARLDAVAQLAGAAARIRRETDRELAETIAAAEGEAALGRASGPAPGSSASSPWLPTPRRHRRAGPGVVGAGWVAGTVRARAMARRRIGAAGARALAASSSLDVALAGLVGSPYGHDVRGGMTLAQAQHAWP</sequence>
<organism evidence="2 3">
    <name type="scientific">Pseudonocardia petroleophila</name>
    <dbReference type="NCBI Taxonomy" id="37331"/>
    <lineage>
        <taxon>Bacteria</taxon>
        <taxon>Bacillati</taxon>
        <taxon>Actinomycetota</taxon>
        <taxon>Actinomycetes</taxon>
        <taxon>Pseudonocardiales</taxon>
        <taxon>Pseudonocardiaceae</taxon>
        <taxon>Pseudonocardia</taxon>
    </lineage>
</organism>
<accession>A0A7G7MJ04</accession>
<feature type="compositionally biased region" description="Low complexity" evidence="1">
    <location>
        <begin position="53"/>
        <end position="70"/>
    </location>
</feature>
<proteinExistence type="predicted"/>
<dbReference type="KEGG" id="ppel:H6H00_01495"/>
<evidence type="ECO:0000313" key="2">
    <source>
        <dbReference type="EMBL" id="QNG52765.1"/>
    </source>
</evidence>
<feature type="region of interest" description="Disordered" evidence="1">
    <location>
        <begin position="53"/>
        <end position="85"/>
    </location>
</feature>
<name>A0A7G7MJ04_9PSEU</name>
<protein>
    <submittedName>
        <fullName evidence="2">Uncharacterized protein</fullName>
    </submittedName>
</protein>
<reference evidence="2 3" key="1">
    <citation type="submission" date="2020-08" db="EMBL/GenBank/DDBJ databases">
        <authorList>
            <person name="Mo P."/>
        </authorList>
    </citation>
    <scope>NUCLEOTIDE SEQUENCE [LARGE SCALE GENOMIC DNA]</scope>
    <source>
        <strain evidence="2 3">CGMCC 4.1532</strain>
    </source>
</reference>
<dbReference type="RefSeq" id="WP_185719594.1">
    <property type="nucleotide sequence ID" value="NZ_BAAAWI010000001.1"/>
</dbReference>
<gene>
    <name evidence="2" type="ORF">H6H00_01495</name>
</gene>